<dbReference type="InterPro" id="IPR050101">
    <property type="entry name" value="CinA"/>
</dbReference>
<dbReference type="InterPro" id="IPR008135">
    <property type="entry name" value="Competence-induced_CinA"/>
</dbReference>
<proteinExistence type="predicted"/>
<name>A0A1Z4C3G2_9GAMM</name>
<dbReference type="EMBL" id="CP022129">
    <property type="protein sequence ID" value="ASF48087.1"/>
    <property type="molecule type" value="Genomic_DNA"/>
</dbReference>
<dbReference type="CDD" id="cd00885">
    <property type="entry name" value="cinA"/>
    <property type="match status" value="1"/>
</dbReference>
<protein>
    <submittedName>
        <fullName evidence="2">Competence/damage-inducible protein A</fullName>
    </submittedName>
</protein>
<dbReference type="Pfam" id="PF00994">
    <property type="entry name" value="MoCF_biosynth"/>
    <property type="match status" value="1"/>
</dbReference>
<feature type="domain" description="MoaB/Mog" evidence="1">
    <location>
        <begin position="6"/>
        <end position="172"/>
    </location>
</feature>
<keyword evidence="3" id="KW-1185">Reference proteome</keyword>
<dbReference type="Gene3D" id="3.30.70.2860">
    <property type="match status" value="1"/>
</dbReference>
<organism evidence="2 3">
    <name type="scientific">Methylovulum psychrotolerans</name>
    <dbReference type="NCBI Taxonomy" id="1704499"/>
    <lineage>
        <taxon>Bacteria</taxon>
        <taxon>Pseudomonadati</taxon>
        <taxon>Pseudomonadota</taxon>
        <taxon>Gammaproteobacteria</taxon>
        <taxon>Methylococcales</taxon>
        <taxon>Methylococcaceae</taxon>
        <taxon>Methylovulum</taxon>
    </lineage>
</organism>
<evidence type="ECO:0000313" key="3">
    <source>
        <dbReference type="Proteomes" id="UP000197019"/>
    </source>
</evidence>
<dbReference type="Proteomes" id="UP000197019">
    <property type="component" value="Chromosome"/>
</dbReference>
<dbReference type="NCBIfam" id="TIGR00177">
    <property type="entry name" value="molyb_syn"/>
    <property type="match status" value="1"/>
</dbReference>
<reference evidence="2 3" key="1">
    <citation type="submission" date="2017-06" db="EMBL/GenBank/DDBJ databases">
        <title>Genome Sequencing of the methanotroph Methylovulum psychrotolerants str. HV10-M2 isolated from a high-altitude environment.</title>
        <authorList>
            <person name="Mateos-Rivera A."/>
        </authorList>
    </citation>
    <scope>NUCLEOTIDE SEQUENCE [LARGE SCALE GENOMIC DNA]</scope>
    <source>
        <strain evidence="2 3">HV10_M2</strain>
    </source>
</reference>
<dbReference type="SUPFAM" id="SSF53218">
    <property type="entry name" value="Molybdenum cofactor biosynthesis proteins"/>
    <property type="match status" value="1"/>
</dbReference>
<dbReference type="SMART" id="SM00852">
    <property type="entry name" value="MoCF_biosynth"/>
    <property type="match status" value="1"/>
</dbReference>
<dbReference type="Gene3D" id="3.40.980.10">
    <property type="entry name" value="MoaB/Mog-like domain"/>
    <property type="match status" value="1"/>
</dbReference>
<dbReference type="InterPro" id="IPR036425">
    <property type="entry name" value="MoaB/Mog-like_dom_sf"/>
</dbReference>
<dbReference type="AlphaFoldDB" id="A0A1Z4C3G2"/>
<sequence length="433" mass="47288">MNPILEIFSQGEEIVTGHTLDTNAAWLAQQAVRQGFCVTRHTAVGDKLADLVTLLQEIAQRADCCICTGGLGPTQDDLTAEAVALAFGVPLQFDPKAFAQIEAFFRLRQRDMPESNRKQALLPKGSVRLNNKRGTAPGFALRYQRCWFVFLPGVPSEMRTMFVKRVLPLLQKQFVLQPSTLISIKTYGLGESAIQQRLNALALPAAVQLGFRADLSEVETKLLFPYAYPQPELTALVAETVGLLGDAVFAVDTQDTPSGSMADVVMQFMADKGLSLSLVETASQGLLASLCVGADWLVAARYEPSLPNWAKQHGLVFDGGDIADLARQLAGSVPTDNPADWVLVQVYEGSYQQLQDKSQAITVHSVLLADACYHQSVHTVTGNSKRKQSQAALLSLDLLRRVLQFGQYSNPTLETGEVRLSRYGLQLLANPQK</sequence>
<gene>
    <name evidence="2" type="ORF">CEK71_19550</name>
</gene>
<dbReference type="OrthoDB" id="9801454at2"/>
<dbReference type="RefSeq" id="WP_088620957.1">
    <property type="nucleotide sequence ID" value="NZ_CP022129.1"/>
</dbReference>
<evidence type="ECO:0000313" key="2">
    <source>
        <dbReference type="EMBL" id="ASF48087.1"/>
    </source>
</evidence>
<dbReference type="PANTHER" id="PTHR13939">
    <property type="entry name" value="NICOTINAMIDE-NUCLEOTIDE AMIDOHYDROLASE PNCC"/>
    <property type="match status" value="1"/>
</dbReference>
<dbReference type="KEGG" id="mpsy:CEK71_19550"/>
<accession>A0A1Z4C3G2</accession>
<dbReference type="PIRSF" id="PIRSF006728">
    <property type="entry name" value="CinA"/>
    <property type="match status" value="1"/>
</dbReference>
<dbReference type="InterPro" id="IPR001453">
    <property type="entry name" value="MoaB/Mog_dom"/>
</dbReference>
<dbReference type="PANTHER" id="PTHR13939:SF0">
    <property type="entry name" value="NMN AMIDOHYDROLASE-LIKE PROTEIN YFAY"/>
    <property type="match status" value="1"/>
</dbReference>
<evidence type="ECO:0000259" key="1">
    <source>
        <dbReference type="SMART" id="SM00852"/>
    </source>
</evidence>